<dbReference type="AlphaFoldDB" id="T0ML48"/>
<evidence type="ECO:0000259" key="2">
    <source>
        <dbReference type="Pfam" id="PF01138"/>
    </source>
</evidence>
<gene>
    <name evidence="3" type="ORF">NAPIS_ORF00687</name>
</gene>
<dbReference type="HOGENOM" id="CLU_123986_0_0_1"/>
<dbReference type="GO" id="GO:0000177">
    <property type="term" value="C:cytoplasmic exosome (RNase complex)"/>
    <property type="evidence" value="ECO:0007669"/>
    <property type="project" value="TreeGrafter"/>
</dbReference>
<dbReference type="GO" id="GO:0000176">
    <property type="term" value="C:nuclear exosome (RNase complex)"/>
    <property type="evidence" value="ECO:0007669"/>
    <property type="project" value="UniProtKB-ARBA"/>
</dbReference>
<dbReference type="PANTHER" id="PTHR11953">
    <property type="entry name" value="EXOSOME COMPLEX COMPONENT"/>
    <property type="match status" value="1"/>
</dbReference>
<reference evidence="3 4" key="1">
    <citation type="journal article" date="2013" name="BMC Genomics">
        <title>Genome sequencing and comparative genomics of honey bee microsporidia, Nosema apis reveal novel insights into host-parasite interactions.</title>
        <authorList>
            <person name="Chen Yp."/>
            <person name="Pettis J.S."/>
            <person name="Zhao Y."/>
            <person name="Liu X."/>
            <person name="Tallon L.J."/>
            <person name="Sadzewicz L.D."/>
            <person name="Li R."/>
            <person name="Zheng H."/>
            <person name="Huang S."/>
            <person name="Zhang X."/>
            <person name="Hamilton M.C."/>
            <person name="Pernal S.F."/>
            <person name="Melathopoulos A.P."/>
            <person name="Yan X."/>
            <person name="Evans J.D."/>
        </authorList>
    </citation>
    <scope>NUCLEOTIDE SEQUENCE [LARGE SCALE GENOMIC DNA]</scope>
    <source>
        <strain evidence="3 4">BRL 01</strain>
    </source>
</reference>
<dbReference type="Gene3D" id="3.30.230.70">
    <property type="entry name" value="GHMP Kinase, N-terminal domain"/>
    <property type="match status" value="1"/>
</dbReference>
<organism evidence="3 4">
    <name type="scientific">Vairimorpha apis BRL 01</name>
    <dbReference type="NCBI Taxonomy" id="1037528"/>
    <lineage>
        <taxon>Eukaryota</taxon>
        <taxon>Fungi</taxon>
        <taxon>Fungi incertae sedis</taxon>
        <taxon>Microsporidia</taxon>
        <taxon>Nosematidae</taxon>
        <taxon>Vairimorpha</taxon>
    </lineage>
</organism>
<dbReference type="EMBL" id="KE647099">
    <property type="protein sequence ID" value="EQB61740.1"/>
    <property type="molecule type" value="Genomic_DNA"/>
</dbReference>
<evidence type="ECO:0000256" key="1">
    <source>
        <dbReference type="ARBA" id="ARBA00006678"/>
    </source>
</evidence>
<dbReference type="InterPro" id="IPR027408">
    <property type="entry name" value="PNPase/RNase_PH_dom_sf"/>
</dbReference>
<dbReference type="GO" id="GO:0005730">
    <property type="term" value="C:nucleolus"/>
    <property type="evidence" value="ECO:0007669"/>
    <property type="project" value="TreeGrafter"/>
</dbReference>
<dbReference type="VEuPathDB" id="MicrosporidiaDB:NAPIS_ORF00687"/>
<dbReference type="InterPro" id="IPR050080">
    <property type="entry name" value="RNase_PH"/>
</dbReference>
<dbReference type="GO" id="GO:0003723">
    <property type="term" value="F:RNA binding"/>
    <property type="evidence" value="ECO:0007669"/>
    <property type="project" value="TreeGrafter"/>
</dbReference>
<keyword evidence="4" id="KW-1185">Reference proteome</keyword>
<dbReference type="SUPFAM" id="SSF54211">
    <property type="entry name" value="Ribosomal protein S5 domain 2-like"/>
    <property type="match status" value="1"/>
</dbReference>
<comment type="similarity">
    <text evidence="1">Belongs to the RNase PH family.</text>
</comment>
<name>T0ML48_9MICR</name>
<dbReference type="Proteomes" id="UP000053780">
    <property type="component" value="Unassembled WGS sequence"/>
</dbReference>
<accession>T0ML48</accession>
<dbReference type="InterPro" id="IPR001247">
    <property type="entry name" value="ExoRNase_PH_dom1"/>
</dbReference>
<dbReference type="GO" id="GO:0016075">
    <property type="term" value="P:rRNA catabolic process"/>
    <property type="evidence" value="ECO:0007669"/>
    <property type="project" value="TreeGrafter"/>
</dbReference>
<sequence length="176" mass="20458">MNKIEASINTIKNATGSSYFKYKSTVVICTIDLKHKNDCLAVEDYNTVLFDIRYRNINNKIFDRYCAMIIKKILQYFVLNIDVGKTIFVNLIVDSTDINSTWCSINALFLGLLDAGVPLKDCFFATSSFTKNDDFCILNNNKEVIFFDWTDEVDENFFNYVKEILMFTCKKNLLYK</sequence>
<dbReference type="PANTHER" id="PTHR11953:SF0">
    <property type="entry name" value="EXOSOME COMPLEX COMPONENT RRP41"/>
    <property type="match status" value="1"/>
</dbReference>
<evidence type="ECO:0000313" key="4">
    <source>
        <dbReference type="Proteomes" id="UP000053780"/>
    </source>
</evidence>
<dbReference type="Pfam" id="PF01138">
    <property type="entry name" value="RNase_PH"/>
    <property type="match status" value="1"/>
</dbReference>
<protein>
    <submittedName>
        <fullName evidence="3">Exosome rnase ph-like protein</fullName>
    </submittedName>
</protein>
<dbReference type="OrthoDB" id="2191718at2759"/>
<dbReference type="GO" id="GO:0071051">
    <property type="term" value="P:poly(A)-dependent snoRNA 3'-end processing"/>
    <property type="evidence" value="ECO:0007669"/>
    <property type="project" value="TreeGrafter"/>
</dbReference>
<proteinExistence type="inferred from homology"/>
<feature type="domain" description="Exoribonuclease phosphorolytic" evidence="2">
    <location>
        <begin position="3"/>
        <end position="118"/>
    </location>
</feature>
<evidence type="ECO:0000313" key="3">
    <source>
        <dbReference type="EMBL" id="EQB61740.1"/>
    </source>
</evidence>
<dbReference type="GO" id="GO:0071028">
    <property type="term" value="P:nuclear mRNA surveillance"/>
    <property type="evidence" value="ECO:0007669"/>
    <property type="project" value="TreeGrafter"/>
</dbReference>
<dbReference type="InterPro" id="IPR020568">
    <property type="entry name" value="Ribosomal_Su5_D2-typ_SF"/>
</dbReference>
<dbReference type="GO" id="GO:0034475">
    <property type="term" value="P:U4 snRNA 3'-end processing"/>
    <property type="evidence" value="ECO:0007669"/>
    <property type="project" value="TreeGrafter"/>
</dbReference>